<comment type="caution">
    <text evidence="2">The sequence shown here is derived from an EMBL/GenBank/DDBJ whole genome shotgun (WGS) entry which is preliminary data.</text>
</comment>
<reference evidence="2 3" key="1">
    <citation type="submission" date="2015-06" db="EMBL/GenBank/DDBJ databases">
        <title>More than comparative genomics: Whole genome sequencing reveals elusive C. pecorum plasmid and re-evaluates genetic differences and phylogenetic relationships between C. pecorum from pig, cattle, sheep and koala hosts.</title>
        <authorList>
            <person name="Jelocnik M."/>
            <person name="Bachmann N.L."/>
            <person name="Kaltenboeck B."/>
            <person name="Waugh C."/>
            <person name="Woolford L."/>
            <person name="Speight N."/>
            <person name="Gillett A."/>
            <person name="Higgins D."/>
            <person name="Flanagan C."/>
            <person name="Myers G."/>
            <person name="Timms P."/>
            <person name="Polkinghorne A."/>
        </authorList>
    </citation>
    <scope>NUCLEOTIDE SEQUENCE [LARGE SCALE GENOMIC DNA]</scope>
    <source>
        <strain evidence="2 3">L1</strain>
    </source>
</reference>
<dbReference type="RefSeq" id="WP_058787635.1">
    <property type="nucleotide sequence ID" value="NZ_LFRH01000003.1"/>
</dbReference>
<dbReference type="Proteomes" id="UP000054301">
    <property type="component" value="Unassembled WGS sequence"/>
</dbReference>
<keyword evidence="1" id="KW-1133">Transmembrane helix</keyword>
<feature type="transmembrane region" description="Helical" evidence="1">
    <location>
        <begin position="58"/>
        <end position="82"/>
    </location>
</feature>
<sequence length="549" mass="63707">MLVSFYQESYSPDFLEKAGNLLLHCVVRSAQGLYSIKKTPKCASVYFSHQTLTLCRRIFNMILCIIFGPLTLITTLLGLLAYKFSSTYQRSFREWVSYENTKIHTREKYRAQENSIIKLQKLWRGSLVRTHLINKASSLECKAWGKTLLAGKRYPRVPEGRSPVHIASQFPNLIVKCVGFQEAQRRWHNTFSIRKKLSHLDIHHVVIPRAKVHKNFLFEERLPIPLISLDSLCMYNAHPQAFDQAIKELLILFKNVHVRDLLIETRNPSDEFPLAIKAKDLWVFPRYDNLPLFLQKRPDNTFIGKIGIIDLEELFPSPHPCPVEELAVLFPLHKELLISEAKKLHIAFSQKRVEYAVCKGFAFHKHILGTHREFCLKKNITLRHNPSPNISLDSKRLSVKIFKLFNDLIEGKPFQGIQVQDQKEELLLREALKTQHKDKILALSKKVAAMLIFNISTKIHQSHNEEAKYVNSEGTLLMCRSPILRKESFFSNLVDFLSRELHLCSDIQAKILSLEFLHAIMIALVEAGELYNYDPMHSFFKGEYCRLKY</sequence>
<evidence type="ECO:0000256" key="1">
    <source>
        <dbReference type="SAM" id="Phobius"/>
    </source>
</evidence>
<keyword evidence="1" id="KW-0472">Membrane</keyword>
<proteinExistence type="predicted"/>
<dbReference type="AlphaFoldDB" id="A0AA40PQI0"/>
<accession>A0AA40PQI0</accession>
<name>A0AA40PQI0_9CHLA</name>
<dbReference type="EMBL" id="LFRH01000003">
    <property type="protein sequence ID" value="KTF28778.1"/>
    <property type="molecule type" value="Genomic_DNA"/>
</dbReference>
<keyword evidence="1" id="KW-0812">Transmembrane</keyword>
<organism evidence="2 3">
    <name type="scientific">Chlamydia pecorum</name>
    <dbReference type="NCBI Taxonomy" id="85991"/>
    <lineage>
        <taxon>Bacteria</taxon>
        <taxon>Pseudomonadati</taxon>
        <taxon>Chlamydiota</taxon>
        <taxon>Chlamydiia</taxon>
        <taxon>Chlamydiales</taxon>
        <taxon>Chlamydiaceae</taxon>
        <taxon>Chlamydia/Chlamydophila group</taxon>
        <taxon>Chlamydia</taxon>
    </lineage>
</organism>
<dbReference type="PROSITE" id="PS50096">
    <property type="entry name" value="IQ"/>
    <property type="match status" value="1"/>
</dbReference>
<evidence type="ECO:0000313" key="2">
    <source>
        <dbReference type="EMBL" id="KTF28778.1"/>
    </source>
</evidence>
<evidence type="ECO:0000313" key="3">
    <source>
        <dbReference type="Proteomes" id="UP000054301"/>
    </source>
</evidence>
<protein>
    <submittedName>
        <fullName evidence="2">Membrane protein</fullName>
    </submittedName>
</protein>
<gene>
    <name evidence="2" type="ORF">cpL1_0814</name>
</gene>